<dbReference type="Pfam" id="PF00646">
    <property type="entry name" value="F-box"/>
    <property type="match status" value="1"/>
</dbReference>
<feature type="domain" description="F-box" evidence="1">
    <location>
        <begin position="10"/>
        <end position="57"/>
    </location>
</feature>
<evidence type="ECO:0000313" key="3">
    <source>
        <dbReference type="Proteomes" id="UP000245207"/>
    </source>
</evidence>
<dbReference type="InterPro" id="IPR006527">
    <property type="entry name" value="F-box-assoc_dom_typ1"/>
</dbReference>
<accession>A0A2U1PDU1</accession>
<proteinExistence type="predicted"/>
<dbReference type="PROSITE" id="PS50181">
    <property type="entry name" value="FBOX"/>
    <property type="match status" value="1"/>
</dbReference>
<dbReference type="InterPro" id="IPR050796">
    <property type="entry name" value="SCF_F-box_component"/>
</dbReference>
<reference evidence="2 3" key="1">
    <citation type="journal article" date="2018" name="Mol. Plant">
        <title>The genome of Artemisia annua provides insight into the evolution of Asteraceae family and artemisinin biosynthesis.</title>
        <authorList>
            <person name="Shen Q."/>
            <person name="Zhang L."/>
            <person name="Liao Z."/>
            <person name="Wang S."/>
            <person name="Yan T."/>
            <person name="Shi P."/>
            <person name="Liu M."/>
            <person name="Fu X."/>
            <person name="Pan Q."/>
            <person name="Wang Y."/>
            <person name="Lv Z."/>
            <person name="Lu X."/>
            <person name="Zhang F."/>
            <person name="Jiang W."/>
            <person name="Ma Y."/>
            <person name="Chen M."/>
            <person name="Hao X."/>
            <person name="Li L."/>
            <person name="Tang Y."/>
            <person name="Lv G."/>
            <person name="Zhou Y."/>
            <person name="Sun X."/>
            <person name="Brodelius P.E."/>
            <person name="Rose J.K.C."/>
            <person name="Tang K."/>
        </authorList>
    </citation>
    <scope>NUCLEOTIDE SEQUENCE [LARGE SCALE GENOMIC DNA]</scope>
    <source>
        <strain evidence="3">cv. Huhao1</strain>
        <tissue evidence="2">Leaf</tissue>
    </source>
</reference>
<evidence type="ECO:0000259" key="1">
    <source>
        <dbReference type="PROSITE" id="PS50181"/>
    </source>
</evidence>
<comment type="caution">
    <text evidence="2">The sequence shown here is derived from an EMBL/GenBank/DDBJ whole genome shotgun (WGS) entry which is preliminary data.</text>
</comment>
<dbReference type="InterPro" id="IPR001810">
    <property type="entry name" value="F-box_dom"/>
</dbReference>
<dbReference type="EMBL" id="PKPP01001286">
    <property type="protein sequence ID" value="PWA83932.1"/>
    <property type="molecule type" value="Genomic_DNA"/>
</dbReference>
<dbReference type="Proteomes" id="UP000245207">
    <property type="component" value="Unassembled WGS sequence"/>
</dbReference>
<dbReference type="InterPro" id="IPR036047">
    <property type="entry name" value="F-box-like_dom_sf"/>
</dbReference>
<dbReference type="SMART" id="SM00256">
    <property type="entry name" value="FBOX"/>
    <property type="match status" value="1"/>
</dbReference>
<organism evidence="2 3">
    <name type="scientific">Artemisia annua</name>
    <name type="common">Sweet wormwood</name>
    <dbReference type="NCBI Taxonomy" id="35608"/>
    <lineage>
        <taxon>Eukaryota</taxon>
        <taxon>Viridiplantae</taxon>
        <taxon>Streptophyta</taxon>
        <taxon>Embryophyta</taxon>
        <taxon>Tracheophyta</taxon>
        <taxon>Spermatophyta</taxon>
        <taxon>Magnoliopsida</taxon>
        <taxon>eudicotyledons</taxon>
        <taxon>Gunneridae</taxon>
        <taxon>Pentapetalae</taxon>
        <taxon>asterids</taxon>
        <taxon>campanulids</taxon>
        <taxon>Asterales</taxon>
        <taxon>Asteraceae</taxon>
        <taxon>Asteroideae</taxon>
        <taxon>Anthemideae</taxon>
        <taxon>Artemisiinae</taxon>
        <taxon>Artemisia</taxon>
    </lineage>
</organism>
<dbReference type="OrthoDB" id="1938527at2759"/>
<dbReference type="InterPro" id="IPR017451">
    <property type="entry name" value="F-box-assoc_interact_dom"/>
</dbReference>
<dbReference type="PANTHER" id="PTHR31672">
    <property type="entry name" value="BNACNNG10540D PROTEIN"/>
    <property type="match status" value="1"/>
</dbReference>
<dbReference type="Pfam" id="PF07734">
    <property type="entry name" value="FBA_1"/>
    <property type="match status" value="1"/>
</dbReference>
<dbReference type="NCBIfam" id="TIGR01640">
    <property type="entry name" value="F_box_assoc_1"/>
    <property type="match status" value="1"/>
</dbReference>
<dbReference type="SUPFAM" id="SSF81383">
    <property type="entry name" value="F-box domain"/>
    <property type="match status" value="1"/>
</dbReference>
<name>A0A2U1PDU1_ARTAN</name>
<sequence>MSDSPEKRCAHEVAILPYDIIFKILLLLPTNELLKLMLVCKLWHKLIKSPNFVEAHMSRCEAVLTFLEYFTEPHPNTFSIVTNNDQPTLFEPLSRKLQMCLLDFKDKNIKISGLNISGFRDILATCHGLVLVKNEANVLLVLNPTTRKLLPLKPGTIVRHSRDESYGFVFSHHTKEYKIVHIFRDKSNHIDSEILNVKNMSWKGCNVPSSGLFRDFDHKPVAASGVLYWLPQSHEVSYIVSMDINEEKFVRKDLPVNSSGLNDRLVENGGLLNFVAHMTVYRIQLWALKRDGYEDKWVKSFTVNMDYNITDLVPVLMTKESRRLIFMMFDDEQLYEYDIEDEEMEQVLVDRNIDFSAKIMFPHMSTLASWDNSGPLW</sequence>
<protein>
    <submittedName>
        <fullName evidence="2">F-box domain-containing protein</fullName>
    </submittedName>
</protein>
<keyword evidence="3" id="KW-1185">Reference proteome</keyword>
<dbReference type="PANTHER" id="PTHR31672:SF11">
    <property type="entry name" value="F-BOX PROTEIN CPR1-LIKE ISOFORM X2"/>
    <property type="match status" value="1"/>
</dbReference>
<dbReference type="STRING" id="35608.A0A2U1PDU1"/>
<gene>
    <name evidence="2" type="ORF">CTI12_AA103850</name>
</gene>
<dbReference type="Gene3D" id="1.20.1280.50">
    <property type="match status" value="1"/>
</dbReference>
<evidence type="ECO:0000313" key="2">
    <source>
        <dbReference type="EMBL" id="PWA83932.1"/>
    </source>
</evidence>
<dbReference type="AlphaFoldDB" id="A0A2U1PDU1"/>